<dbReference type="GO" id="GO:0030687">
    <property type="term" value="C:preribosome, large subunit precursor"/>
    <property type="evidence" value="ECO:0007669"/>
    <property type="project" value="TreeGrafter"/>
</dbReference>
<protein>
    <submittedName>
        <fullName evidence="1">rRNA-processing protein</fullName>
    </submittedName>
</protein>
<sequence>MSRLSVFKQISEIVDLRDLLYGSYKDQIEGLNKCKAYEVRGFLPASVHATCLLVSAVHGDVPENDLFSIRLQYSMAIIRFVNEILDASQTGKNVTPLHSLAEKIGLPNSFVELRHAATHEDIPSIHLLRRMTSRGLQWLYQRFWALQTGEIARKYHCGDPIIIDRTISSATKAKEYFKQWRRIKRENKEAVPSAELTNKLCYLFKSDMEDTLRGLIDSNIMVPNSSTIKPKLVISMYLPLFLSIGTDFLREIANAVVFAQQRREWPVMEPSKDITTSNQLRIDFFMEEWAVALAPYLTRECVEEISGVPRPWNARIVAAYACKRGDKMLYDVSVELAEITGVEIMTEWRSVWMKTRGYKPLGVI</sequence>
<name>A0AAV5REH8_STABA</name>
<organism evidence="1 2">
    <name type="scientific">Starmerella bacillaris</name>
    <name type="common">Yeast</name>
    <name type="synonym">Candida zemplinina</name>
    <dbReference type="NCBI Taxonomy" id="1247836"/>
    <lineage>
        <taxon>Eukaryota</taxon>
        <taxon>Fungi</taxon>
        <taxon>Dikarya</taxon>
        <taxon>Ascomycota</taxon>
        <taxon>Saccharomycotina</taxon>
        <taxon>Dipodascomycetes</taxon>
        <taxon>Dipodascales</taxon>
        <taxon>Trichomonascaceae</taxon>
        <taxon>Starmerella</taxon>
    </lineage>
</organism>
<comment type="caution">
    <text evidence="1">The sequence shown here is derived from an EMBL/GenBank/DDBJ whole genome shotgun (WGS) entry which is preliminary data.</text>
</comment>
<accession>A0AAV5REH8</accession>
<evidence type="ECO:0000313" key="1">
    <source>
        <dbReference type="EMBL" id="GMM49512.1"/>
    </source>
</evidence>
<dbReference type="Proteomes" id="UP001362899">
    <property type="component" value="Unassembled WGS sequence"/>
</dbReference>
<dbReference type="InterPro" id="IPR007174">
    <property type="entry name" value="Las1"/>
</dbReference>
<dbReference type="PANTHER" id="PTHR15002:SF0">
    <property type="entry name" value="RIBOSOMAL BIOGENESIS PROTEIN LAS1L"/>
    <property type="match status" value="1"/>
</dbReference>
<reference evidence="1 2" key="1">
    <citation type="journal article" date="2023" name="Elife">
        <title>Identification of key yeast species and microbe-microbe interactions impacting larval growth of Drosophila in the wild.</title>
        <authorList>
            <person name="Mure A."/>
            <person name="Sugiura Y."/>
            <person name="Maeda R."/>
            <person name="Honda K."/>
            <person name="Sakurai N."/>
            <person name="Takahashi Y."/>
            <person name="Watada M."/>
            <person name="Katoh T."/>
            <person name="Gotoh A."/>
            <person name="Gotoh Y."/>
            <person name="Taniguchi I."/>
            <person name="Nakamura K."/>
            <person name="Hayashi T."/>
            <person name="Katayama T."/>
            <person name="Uemura T."/>
            <person name="Hattori Y."/>
        </authorList>
    </citation>
    <scope>NUCLEOTIDE SEQUENCE [LARGE SCALE GENOMIC DNA]</scope>
    <source>
        <strain evidence="1 2">SB-73</strain>
    </source>
</reference>
<dbReference type="EMBL" id="BTGC01000001">
    <property type="protein sequence ID" value="GMM49512.1"/>
    <property type="molecule type" value="Genomic_DNA"/>
</dbReference>
<dbReference type="Pfam" id="PF04031">
    <property type="entry name" value="Las1"/>
    <property type="match status" value="1"/>
</dbReference>
<proteinExistence type="predicted"/>
<evidence type="ECO:0000313" key="2">
    <source>
        <dbReference type="Proteomes" id="UP001362899"/>
    </source>
</evidence>
<gene>
    <name evidence="1" type="ORF">DASB73_004700</name>
</gene>
<dbReference type="GO" id="GO:0000470">
    <property type="term" value="P:maturation of LSU-rRNA"/>
    <property type="evidence" value="ECO:0007669"/>
    <property type="project" value="TreeGrafter"/>
</dbReference>
<dbReference type="GO" id="GO:0000460">
    <property type="term" value="P:maturation of 5.8S rRNA"/>
    <property type="evidence" value="ECO:0007669"/>
    <property type="project" value="TreeGrafter"/>
</dbReference>
<keyword evidence="2" id="KW-1185">Reference proteome</keyword>
<dbReference type="PANTHER" id="PTHR15002">
    <property type="entry name" value="RIBOSOMAL BIOGENESIS PROTEIN LAS1L"/>
    <property type="match status" value="1"/>
</dbReference>
<dbReference type="GO" id="GO:0004519">
    <property type="term" value="F:endonuclease activity"/>
    <property type="evidence" value="ECO:0007669"/>
    <property type="project" value="InterPro"/>
</dbReference>
<dbReference type="GO" id="GO:0090730">
    <property type="term" value="C:Las1 complex"/>
    <property type="evidence" value="ECO:0007669"/>
    <property type="project" value="InterPro"/>
</dbReference>
<dbReference type="AlphaFoldDB" id="A0AAV5REH8"/>